<dbReference type="Proteomes" id="UP000031668">
    <property type="component" value="Unassembled WGS sequence"/>
</dbReference>
<comment type="caution">
    <text evidence="2">The sequence shown here is derived from an EMBL/GenBank/DDBJ whole genome shotgun (WGS) entry which is preliminary data.</text>
</comment>
<feature type="transmembrane region" description="Helical" evidence="1">
    <location>
        <begin position="6"/>
        <end position="28"/>
    </location>
</feature>
<keyword evidence="1" id="KW-0812">Transmembrane</keyword>
<dbReference type="EMBL" id="JWZT01003548">
    <property type="protein sequence ID" value="KII66357.1"/>
    <property type="molecule type" value="Genomic_DNA"/>
</dbReference>
<sequence length="200" mass="23090">MKTEVYLSLLKIVFSCAVIICSTASLLLQISLDNFKLEIYKSPQGNIRFLVDRCEYLILALMVISYISCHLSDNQSLCLWIVIVTTQVTLCMIGLFSSYNLQKYSKSCINDLLSQRLRSFIITLNHVPINFMPKYKECELNQSIFIVLQDDRELPIKNSTSWMISENLLSECLEHLNKELVYLASSKMMILSFDLIFVVF</sequence>
<gene>
    <name evidence="2" type="ORF">RF11_09480</name>
</gene>
<name>A0A0C2MXJ7_THEKT</name>
<evidence type="ECO:0000256" key="1">
    <source>
        <dbReference type="SAM" id="Phobius"/>
    </source>
</evidence>
<protein>
    <submittedName>
        <fullName evidence="2">Uncharacterized protein</fullName>
    </submittedName>
</protein>
<feature type="transmembrane region" description="Helical" evidence="1">
    <location>
        <begin position="79"/>
        <end position="97"/>
    </location>
</feature>
<organism evidence="2 3">
    <name type="scientific">Thelohanellus kitauei</name>
    <name type="common">Myxosporean</name>
    <dbReference type="NCBI Taxonomy" id="669202"/>
    <lineage>
        <taxon>Eukaryota</taxon>
        <taxon>Metazoa</taxon>
        <taxon>Cnidaria</taxon>
        <taxon>Myxozoa</taxon>
        <taxon>Myxosporea</taxon>
        <taxon>Bivalvulida</taxon>
        <taxon>Platysporina</taxon>
        <taxon>Myxobolidae</taxon>
        <taxon>Thelohanellus</taxon>
    </lineage>
</organism>
<evidence type="ECO:0000313" key="2">
    <source>
        <dbReference type="EMBL" id="KII66357.1"/>
    </source>
</evidence>
<evidence type="ECO:0000313" key="3">
    <source>
        <dbReference type="Proteomes" id="UP000031668"/>
    </source>
</evidence>
<keyword evidence="1" id="KW-0472">Membrane</keyword>
<keyword evidence="1" id="KW-1133">Transmembrane helix</keyword>
<reference evidence="2 3" key="1">
    <citation type="journal article" date="2014" name="Genome Biol. Evol.">
        <title>The genome of the myxosporean Thelohanellus kitauei shows adaptations to nutrient acquisition within its fish host.</title>
        <authorList>
            <person name="Yang Y."/>
            <person name="Xiong J."/>
            <person name="Zhou Z."/>
            <person name="Huo F."/>
            <person name="Miao W."/>
            <person name="Ran C."/>
            <person name="Liu Y."/>
            <person name="Zhang J."/>
            <person name="Feng J."/>
            <person name="Wang M."/>
            <person name="Wang M."/>
            <person name="Wang L."/>
            <person name="Yao B."/>
        </authorList>
    </citation>
    <scope>NUCLEOTIDE SEQUENCE [LARGE SCALE GENOMIC DNA]</scope>
    <source>
        <strain evidence="2">Wuqing</strain>
    </source>
</reference>
<keyword evidence="3" id="KW-1185">Reference proteome</keyword>
<accession>A0A0C2MXJ7</accession>
<proteinExistence type="predicted"/>
<dbReference type="AlphaFoldDB" id="A0A0C2MXJ7"/>